<reference evidence="1" key="1">
    <citation type="submission" date="2018-05" db="EMBL/GenBank/DDBJ databases">
        <authorList>
            <person name="Lanie J.A."/>
            <person name="Ng W.-L."/>
            <person name="Kazmierczak K.M."/>
            <person name="Andrzejewski T.M."/>
            <person name="Davidsen T.M."/>
            <person name="Wayne K.J."/>
            <person name="Tettelin H."/>
            <person name="Glass J.I."/>
            <person name="Rusch D."/>
            <person name="Podicherti R."/>
            <person name="Tsui H.-C.T."/>
            <person name="Winkler M.E."/>
        </authorList>
    </citation>
    <scope>NUCLEOTIDE SEQUENCE</scope>
</reference>
<proteinExistence type="predicted"/>
<dbReference type="EMBL" id="UINC01005744">
    <property type="protein sequence ID" value="SVA23277.1"/>
    <property type="molecule type" value="Genomic_DNA"/>
</dbReference>
<dbReference type="AlphaFoldDB" id="A0A381U7C7"/>
<gene>
    <name evidence="1" type="ORF">METZ01_LOCUS76131</name>
</gene>
<evidence type="ECO:0000313" key="1">
    <source>
        <dbReference type="EMBL" id="SVA23277.1"/>
    </source>
</evidence>
<sequence>MDSQLKTVILLHPSEPQVPLFLHPSGVPLEFELQFEQPI</sequence>
<name>A0A381U7C7_9ZZZZ</name>
<accession>A0A381U7C7</accession>
<protein>
    <submittedName>
        <fullName evidence="1">Uncharacterized protein</fullName>
    </submittedName>
</protein>
<organism evidence="1">
    <name type="scientific">marine metagenome</name>
    <dbReference type="NCBI Taxonomy" id="408172"/>
    <lineage>
        <taxon>unclassified sequences</taxon>
        <taxon>metagenomes</taxon>
        <taxon>ecological metagenomes</taxon>
    </lineage>
</organism>